<reference evidence="7" key="1">
    <citation type="submission" date="2016-10" db="EMBL/GenBank/DDBJ databases">
        <authorList>
            <person name="Benchimol M."/>
            <person name="Almeida L.G."/>
            <person name="Vasconcelos A.T."/>
            <person name="Perreira-Neves A."/>
            <person name="Rosa I.A."/>
            <person name="Tasca T."/>
            <person name="Bogo M.R."/>
            <person name="de Souza W."/>
        </authorList>
    </citation>
    <scope>NUCLEOTIDE SEQUENCE [LARGE SCALE GENOMIC DNA]</scope>
    <source>
        <strain evidence="7">K</strain>
    </source>
</reference>
<dbReference type="PANTHER" id="PTHR11134">
    <property type="entry name" value="ADAPTOR COMPLEX SUBUNIT BETA FAMILY MEMBER"/>
    <property type="match status" value="1"/>
</dbReference>
<evidence type="ECO:0000259" key="6">
    <source>
        <dbReference type="Pfam" id="PF01602"/>
    </source>
</evidence>
<dbReference type="GO" id="GO:0030117">
    <property type="term" value="C:membrane coat"/>
    <property type="evidence" value="ECO:0007669"/>
    <property type="project" value="InterPro"/>
</dbReference>
<dbReference type="InterPro" id="IPR016024">
    <property type="entry name" value="ARM-type_fold"/>
</dbReference>
<protein>
    <recommendedName>
        <fullName evidence="6">Clathrin/coatomer adaptor adaptin-like N-terminal domain-containing protein</fullName>
    </recommendedName>
</protein>
<evidence type="ECO:0000256" key="5">
    <source>
        <dbReference type="ARBA" id="ARBA00023136"/>
    </source>
</evidence>
<dbReference type="GeneID" id="94825865"/>
<keyword evidence="5" id="KW-0472">Membrane</keyword>
<dbReference type="EMBL" id="MLAK01000421">
    <property type="protein sequence ID" value="OHT14163.1"/>
    <property type="molecule type" value="Genomic_DNA"/>
</dbReference>
<dbReference type="InterPro" id="IPR011989">
    <property type="entry name" value="ARM-like"/>
</dbReference>
<dbReference type="GO" id="GO:0012505">
    <property type="term" value="C:endomembrane system"/>
    <property type="evidence" value="ECO:0007669"/>
    <property type="project" value="UniProtKB-SubCell"/>
</dbReference>
<evidence type="ECO:0000256" key="2">
    <source>
        <dbReference type="ARBA" id="ARBA00006613"/>
    </source>
</evidence>
<name>A0A1J4KSC8_9EUKA</name>
<comment type="caution">
    <text evidence="7">The sequence shown here is derived from an EMBL/GenBank/DDBJ whole genome shotgun (WGS) entry which is preliminary data.</text>
</comment>
<dbReference type="GO" id="GO:0006886">
    <property type="term" value="P:intracellular protein transport"/>
    <property type="evidence" value="ECO:0007669"/>
    <property type="project" value="InterPro"/>
</dbReference>
<dbReference type="SUPFAM" id="SSF48371">
    <property type="entry name" value="ARM repeat"/>
    <property type="match status" value="1"/>
</dbReference>
<dbReference type="GO" id="GO:0016192">
    <property type="term" value="P:vesicle-mediated transport"/>
    <property type="evidence" value="ECO:0007669"/>
    <property type="project" value="InterPro"/>
</dbReference>
<dbReference type="AlphaFoldDB" id="A0A1J4KSC8"/>
<evidence type="ECO:0000256" key="1">
    <source>
        <dbReference type="ARBA" id="ARBA00004308"/>
    </source>
</evidence>
<dbReference type="Pfam" id="PF01602">
    <property type="entry name" value="Adaptin_N"/>
    <property type="match status" value="1"/>
</dbReference>
<dbReference type="VEuPathDB" id="TrichDB:TRFO_03224"/>
<comment type="subcellular location">
    <subcellularLocation>
        <location evidence="1">Endomembrane system</location>
    </subcellularLocation>
</comment>
<organism evidence="7 8">
    <name type="scientific">Tritrichomonas foetus</name>
    <dbReference type="NCBI Taxonomy" id="1144522"/>
    <lineage>
        <taxon>Eukaryota</taxon>
        <taxon>Metamonada</taxon>
        <taxon>Parabasalia</taxon>
        <taxon>Tritrichomonadida</taxon>
        <taxon>Tritrichomonadidae</taxon>
        <taxon>Tritrichomonas</taxon>
    </lineage>
</organism>
<dbReference type="Proteomes" id="UP000179807">
    <property type="component" value="Unassembled WGS sequence"/>
</dbReference>
<comment type="similarity">
    <text evidence="2">Belongs to the adaptor complexes large subunit family.</text>
</comment>
<keyword evidence="8" id="KW-1185">Reference proteome</keyword>
<keyword evidence="3" id="KW-0813">Transport</keyword>
<feature type="domain" description="Clathrin/coatomer adaptor adaptin-like N-terminal" evidence="6">
    <location>
        <begin position="16"/>
        <end position="288"/>
    </location>
</feature>
<keyword evidence="4" id="KW-0653">Protein transport</keyword>
<dbReference type="OrthoDB" id="10264323at2759"/>
<gene>
    <name evidence="7" type="ORF">TRFO_03224</name>
</gene>
<evidence type="ECO:0000313" key="8">
    <source>
        <dbReference type="Proteomes" id="UP000179807"/>
    </source>
</evidence>
<accession>A0A1J4KSC8</accession>
<evidence type="ECO:0000256" key="4">
    <source>
        <dbReference type="ARBA" id="ARBA00022927"/>
    </source>
</evidence>
<dbReference type="Gene3D" id="1.25.10.10">
    <property type="entry name" value="Leucine-rich Repeat Variant"/>
    <property type="match status" value="1"/>
</dbReference>
<dbReference type="InterPro" id="IPR026739">
    <property type="entry name" value="AP_beta"/>
</dbReference>
<evidence type="ECO:0000256" key="3">
    <source>
        <dbReference type="ARBA" id="ARBA00022448"/>
    </source>
</evidence>
<dbReference type="RefSeq" id="XP_068367299.1">
    <property type="nucleotide sequence ID" value="XM_068491161.1"/>
</dbReference>
<proteinExistence type="inferred from homology"/>
<sequence length="500" mass="55553">MSTNKAGDVISQYFSNIRECLSSRDNASIVAALRLLCGLLSRGYNLSEFAPLVVQHVISDLDEIESLSQMLLLQLTSNDGNSCLQAVNSLVETAEKSPREVSRIRAIKTLSAFKNEDLSKIIEACLQIKIKDESSYVQKAVIIGTAHFIIQYPKKRHILKRMVSLAFETRNPVTISGILYACDLIADSTLVIPYSDLIWSIMSLLDPLAQSRALKLLKSIPEKADKLVLNSLLHSMNASVIFEAANYYLQDPEVVVKSLIRFLFSTPAIALHAMSLLLKVAEAKPKSVAPYASYFLPPQSNEQAEFLSVNILGRVGNQCSSEYLTRWALFKSNNFAAQFIGKLGFIDGLKTLLENGSDPIAEIAAFYMAKVADDSTLASLLELEGPRSAVISVFSEVCKNNPILCELMLKLVLSNFEHLKREAITEALLLAARLFSLNNSQTSKMYFEKCLQNNDFDVSKRAKIWLSIVSSDNEKVRKVIWESKDPPPPTLPSVFIPVFE</sequence>
<evidence type="ECO:0000313" key="7">
    <source>
        <dbReference type="EMBL" id="OHT14163.1"/>
    </source>
</evidence>
<dbReference type="InterPro" id="IPR002553">
    <property type="entry name" value="Clathrin/coatomer_adapt-like_N"/>
</dbReference>